<feature type="transmembrane region" description="Helical" evidence="5">
    <location>
        <begin position="185"/>
        <end position="206"/>
    </location>
</feature>
<accession>A0A7S0RAL0</accession>
<evidence type="ECO:0000256" key="1">
    <source>
        <dbReference type="ARBA" id="ARBA00004141"/>
    </source>
</evidence>
<organism evidence="7">
    <name type="scientific">Chlamydomonas leiostraca</name>
    <dbReference type="NCBI Taxonomy" id="1034604"/>
    <lineage>
        <taxon>Eukaryota</taxon>
        <taxon>Viridiplantae</taxon>
        <taxon>Chlorophyta</taxon>
        <taxon>core chlorophytes</taxon>
        <taxon>Chlorophyceae</taxon>
        <taxon>CS clade</taxon>
        <taxon>Chlamydomonadales</taxon>
        <taxon>Chlamydomonadaceae</taxon>
        <taxon>Chlamydomonas</taxon>
    </lineage>
</organism>
<comment type="subcellular location">
    <subcellularLocation>
        <location evidence="1">Membrane</location>
        <topology evidence="1">Multi-pass membrane protein</topology>
    </subcellularLocation>
</comment>
<keyword evidence="4 5" id="KW-0472">Membrane</keyword>
<evidence type="ECO:0000256" key="2">
    <source>
        <dbReference type="ARBA" id="ARBA00022692"/>
    </source>
</evidence>
<evidence type="ECO:0000256" key="6">
    <source>
        <dbReference type="SAM" id="MobiDB-lite"/>
    </source>
</evidence>
<dbReference type="Pfam" id="PF01027">
    <property type="entry name" value="Bax1-I"/>
    <property type="match status" value="1"/>
</dbReference>
<feature type="transmembrane region" description="Helical" evidence="5">
    <location>
        <begin position="226"/>
        <end position="246"/>
    </location>
</feature>
<proteinExistence type="inferred from homology"/>
<feature type="transmembrane region" description="Helical" evidence="5">
    <location>
        <begin position="159"/>
        <end position="179"/>
    </location>
</feature>
<feature type="transmembrane region" description="Helical" evidence="5">
    <location>
        <begin position="45"/>
        <end position="65"/>
    </location>
</feature>
<gene>
    <name evidence="7" type="ORF">CLEI1391_LOCUS4890</name>
</gene>
<comment type="similarity">
    <text evidence="5">Belongs to the BI1 family.</text>
</comment>
<dbReference type="GO" id="GO:0016020">
    <property type="term" value="C:membrane"/>
    <property type="evidence" value="ECO:0007669"/>
    <property type="project" value="UniProtKB-SubCell"/>
</dbReference>
<dbReference type="PANTHER" id="PTHR23291:SF50">
    <property type="entry name" value="PROTEIN LIFEGUARD 4"/>
    <property type="match status" value="1"/>
</dbReference>
<dbReference type="EMBL" id="HBFB01008658">
    <property type="protein sequence ID" value="CAD8671763.1"/>
    <property type="molecule type" value="Transcribed_RNA"/>
</dbReference>
<keyword evidence="2 5" id="KW-0812">Transmembrane</keyword>
<evidence type="ECO:0000256" key="5">
    <source>
        <dbReference type="RuleBase" id="RU004379"/>
    </source>
</evidence>
<dbReference type="InterPro" id="IPR006214">
    <property type="entry name" value="Bax_inhibitor_1-related"/>
</dbReference>
<evidence type="ECO:0000313" key="7">
    <source>
        <dbReference type="EMBL" id="CAD8671763.1"/>
    </source>
</evidence>
<name>A0A7S0RAL0_9CHLO</name>
<feature type="transmembrane region" description="Helical" evidence="5">
    <location>
        <begin position="108"/>
        <end position="127"/>
    </location>
</feature>
<dbReference type="CDD" id="cd10428">
    <property type="entry name" value="LFG_like"/>
    <property type="match status" value="1"/>
</dbReference>
<feature type="transmembrane region" description="Helical" evidence="5">
    <location>
        <begin position="71"/>
        <end position="96"/>
    </location>
</feature>
<reference evidence="7" key="1">
    <citation type="submission" date="2021-01" db="EMBL/GenBank/DDBJ databases">
        <authorList>
            <person name="Corre E."/>
            <person name="Pelletier E."/>
            <person name="Niang G."/>
            <person name="Scheremetjew M."/>
            <person name="Finn R."/>
            <person name="Kale V."/>
            <person name="Holt S."/>
            <person name="Cochrane G."/>
            <person name="Meng A."/>
            <person name="Brown T."/>
            <person name="Cohen L."/>
        </authorList>
    </citation>
    <scope>NUCLEOTIDE SEQUENCE</scope>
    <source>
        <strain evidence="7">SAG 11-49</strain>
    </source>
</reference>
<sequence length="253" mass="27217">MYAPINNSYDPEAGTSFTKRGRSRSLDPSYEFAESVVRQGFIRKVFGLLAVQLAITAAITAAFVLSDAVKLYVAANTWVLISSVIGSFALVITMSVWEAGRRHHPTNLMLLFAFTICEGVLVGAASATYDTKVVLMAAGLTAGVVASLAAYAMQTKHDFTASGGALMSVLFTLIFASILQSFLRVAWLHIAIAAGGAALFSIYLVFDIQLMMGSGAVAISPDEYVFAALSLYLDILNLFLYILQLVNEMQKNN</sequence>
<keyword evidence="3 5" id="KW-1133">Transmembrane helix</keyword>
<feature type="transmembrane region" description="Helical" evidence="5">
    <location>
        <begin position="133"/>
        <end position="152"/>
    </location>
</feature>
<evidence type="ECO:0000256" key="3">
    <source>
        <dbReference type="ARBA" id="ARBA00022989"/>
    </source>
</evidence>
<dbReference type="AlphaFoldDB" id="A0A7S0RAL0"/>
<evidence type="ECO:0000256" key="4">
    <source>
        <dbReference type="ARBA" id="ARBA00023136"/>
    </source>
</evidence>
<feature type="region of interest" description="Disordered" evidence="6">
    <location>
        <begin position="1"/>
        <end position="24"/>
    </location>
</feature>
<protein>
    <submittedName>
        <fullName evidence="7">Uncharacterized protein</fullName>
    </submittedName>
</protein>
<dbReference type="PANTHER" id="PTHR23291">
    <property type="entry name" value="BAX INHIBITOR-RELATED"/>
    <property type="match status" value="1"/>
</dbReference>